<organism evidence="1 2">
    <name type="scientific">Cyclotella cryptica</name>
    <dbReference type="NCBI Taxonomy" id="29204"/>
    <lineage>
        <taxon>Eukaryota</taxon>
        <taxon>Sar</taxon>
        <taxon>Stramenopiles</taxon>
        <taxon>Ochrophyta</taxon>
        <taxon>Bacillariophyta</taxon>
        <taxon>Coscinodiscophyceae</taxon>
        <taxon>Thalassiosirophycidae</taxon>
        <taxon>Stephanodiscales</taxon>
        <taxon>Stephanodiscaceae</taxon>
        <taxon>Cyclotella</taxon>
    </lineage>
</organism>
<dbReference type="EMBL" id="JABMIG020000092">
    <property type="protein sequence ID" value="KAL3793322.1"/>
    <property type="molecule type" value="Genomic_DNA"/>
</dbReference>
<proteinExistence type="predicted"/>
<accession>A0ABD3PZW5</accession>
<protein>
    <submittedName>
        <fullName evidence="1">Uncharacterized protein</fullName>
    </submittedName>
</protein>
<keyword evidence="2" id="KW-1185">Reference proteome</keyword>
<dbReference type="Proteomes" id="UP001516023">
    <property type="component" value="Unassembled WGS sequence"/>
</dbReference>
<comment type="caution">
    <text evidence="1">The sequence shown here is derived from an EMBL/GenBank/DDBJ whole genome shotgun (WGS) entry which is preliminary data.</text>
</comment>
<sequence length="105" mass="11494">MPSQPPSILDIPVKKILHQSPANISAATPDGAPRDDEPVRAVLKYRNEDGRNAILSAAKTVHHDFGPFNESLAVSLLACDLEKLKLDANVEWFEGDGKVIYCSIR</sequence>
<evidence type="ECO:0000313" key="1">
    <source>
        <dbReference type="EMBL" id="KAL3793322.1"/>
    </source>
</evidence>
<dbReference type="AlphaFoldDB" id="A0ABD3PZW5"/>
<name>A0ABD3PZW5_9STRA</name>
<reference evidence="1 2" key="1">
    <citation type="journal article" date="2020" name="G3 (Bethesda)">
        <title>Improved Reference Genome for Cyclotella cryptica CCMP332, a Model for Cell Wall Morphogenesis, Salinity Adaptation, and Lipid Production in Diatoms (Bacillariophyta).</title>
        <authorList>
            <person name="Roberts W.R."/>
            <person name="Downey K.M."/>
            <person name="Ruck E.C."/>
            <person name="Traller J.C."/>
            <person name="Alverson A.J."/>
        </authorList>
    </citation>
    <scope>NUCLEOTIDE SEQUENCE [LARGE SCALE GENOMIC DNA]</scope>
    <source>
        <strain evidence="1 2">CCMP332</strain>
    </source>
</reference>
<gene>
    <name evidence="1" type="ORF">HJC23_003832</name>
</gene>
<evidence type="ECO:0000313" key="2">
    <source>
        <dbReference type="Proteomes" id="UP001516023"/>
    </source>
</evidence>